<evidence type="ECO:0000313" key="2">
    <source>
        <dbReference type="EMBL" id="RFF31743.1"/>
    </source>
</evidence>
<dbReference type="EMBL" id="QUZK01000016">
    <property type="protein sequence ID" value="RFF31743.1"/>
    <property type="molecule type" value="Genomic_DNA"/>
</dbReference>
<dbReference type="Proteomes" id="UP000260351">
    <property type="component" value="Unassembled WGS sequence"/>
</dbReference>
<proteinExistence type="predicted"/>
<organism evidence="2 3">
    <name type="scientific">Wenzhouxiangella sediminis</name>
    <dbReference type="NCBI Taxonomy" id="1792836"/>
    <lineage>
        <taxon>Bacteria</taxon>
        <taxon>Pseudomonadati</taxon>
        <taxon>Pseudomonadota</taxon>
        <taxon>Gammaproteobacteria</taxon>
        <taxon>Chromatiales</taxon>
        <taxon>Wenzhouxiangellaceae</taxon>
        <taxon>Wenzhouxiangella</taxon>
    </lineage>
</organism>
<accession>A0A3E1KB57</accession>
<dbReference type="AlphaFoldDB" id="A0A3E1KB57"/>
<dbReference type="RefSeq" id="WP_116649755.1">
    <property type="nucleotide sequence ID" value="NZ_QUZK01000016.1"/>
</dbReference>
<comment type="caution">
    <text evidence="2">The sequence shown here is derived from an EMBL/GenBank/DDBJ whole genome shotgun (WGS) entry which is preliminary data.</text>
</comment>
<feature type="region of interest" description="Disordered" evidence="1">
    <location>
        <begin position="331"/>
        <end position="399"/>
    </location>
</feature>
<evidence type="ECO:0000256" key="1">
    <source>
        <dbReference type="SAM" id="MobiDB-lite"/>
    </source>
</evidence>
<sequence length="468" mass="51366">MKRLLLLVVIGLILLAVGVNWYYTRQVRDQLDQMANAVSMFGTLSYDSVRLSPGGAVNINDLSFQLHQGRGGVDVGRISLQTANLLALFTLEGKLESGRLPESLGVSVKDVRFPLDGALASMSRQMPGGTSPTFASGVPFDAAGCDGRTQFSANDLMHMDYFDIRADVEVHYQLIDDGNRLRFYASARTYDASAIHLDATIDLAAGSLSTLDLARSMENARLSSFSLEYEDLGYYERMLAFCAEEMDMSRSEYLAHHLEAWKQAWARFNAEAGPDLVAAYESFLNDPKQISVRSDAETSVSFDGIENYTMSGLLERMNVRLVVNYGDPQPLDIKAPESPRQRIASAPTPASDPIPASAEAPTDTQDTAAASKPDDATTPARAESADTGTTEEATAEPASRWVRVEPAELDAYRNDRVRIRMRSGDSYAGRLERVDADNVHIRVEGVGGFYIRPLALEEIREVEVYGGF</sequence>
<reference evidence="2 3" key="1">
    <citation type="submission" date="2018-08" db="EMBL/GenBank/DDBJ databases">
        <title>Wenzhouxiangella salilacus sp. nov., a novel bacterium isolated from a saline lake in Xinjiang Province, China.</title>
        <authorList>
            <person name="Han S."/>
        </authorList>
    </citation>
    <scope>NUCLEOTIDE SEQUENCE [LARGE SCALE GENOMIC DNA]</scope>
    <source>
        <strain evidence="2 3">XDB06</strain>
    </source>
</reference>
<keyword evidence="3" id="KW-1185">Reference proteome</keyword>
<dbReference type="OrthoDB" id="5697269at2"/>
<gene>
    <name evidence="2" type="ORF">DZC52_03600</name>
</gene>
<name>A0A3E1KB57_9GAMM</name>
<evidence type="ECO:0000313" key="3">
    <source>
        <dbReference type="Proteomes" id="UP000260351"/>
    </source>
</evidence>
<protein>
    <submittedName>
        <fullName evidence="2">Uncharacterized protein</fullName>
    </submittedName>
</protein>
<feature type="compositionally biased region" description="Low complexity" evidence="1">
    <location>
        <begin position="385"/>
        <end position="396"/>
    </location>
</feature>